<protein>
    <submittedName>
        <fullName evidence="1">Uncharacterized protein</fullName>
    </submittedName>
</protein>
<reference evidence="1 2" key="1">
    <citation type="journal article" date="2016" name="Genome Announc.">
        <title>Genome Sequence of Madurella mycetomatis mm55, Isolated from a Human Mycetoma Case in Sudan.</title>
        <authorList>
            <person name="Smit S."/>
            <person name="Derks M.F."/>
            <person name="Bervoets S."/>
            <person name="Fahal A."/>
            <person name="van Leeuwen W."/>
            <person name="van Belkum A."/>
            <person name="van de Sande W.W."/>
        </authorList>
    </citation>
    <scope>NUCLEOTIDE SEQUENCE [LARGE SCALE GENOMIC DNA]</scope>
    <source>
        <strain evidence="2">mm55</strain>
    </source>
</reference>
<name>A0A175VS58_9PEZI</name>
<proteinExistence type="predicted"/>
<keyword evidence="2" id="KW-1185">Reference proteome</keyword>
<organism evidence="1 2">
    <name type="scientific">Madurella mycetomatis</name>
    <dbReference type="NCBI Taxonomy" id="100816"/>
    <lineage>
        <taxon>Eukaryota</taxon>
        <taxon>Fungi</taxon>
        <taxon>Dikarya</taxon>
        <taxon>Ascomycota</taxon>
        <taxon>Pezizomycotina</taxon>
        <taxon>Sordariomycetes</taxon>
        <taxon>Sordariomycetidae</taxon>
        <taxon>Sordariales</taxon>
        <taxon>Sordariales incertae sedis</taxon>
        <taxon>Madurella</taxon>
    </lineage>
</organism>
<sequence>MDDDIISGPPRRNIYFKTPEQLAHAILRTDTPTYFSTKRAWNTLGYCRAQKPELEQFIADINILWEHQAELKTLRGRKARACMLDSLRTLGFRNPKWNVNTPRLDIGPRDQDGTWDQLPSPQVGRRVYGDAREYLAKSAPLTTANEREAKDLTEQAVWKELHRYQGFQVRTYGINFYLRAIPVPKGADSLWHSVSYWMYQRGPGSGRSIWHHWQVKARIWTYFMQVLKNANHPRYTEFHMLQHKSKSRDHDFGVLSIARSLYASQSQGKPAYPHHYLLYVIADYFHTQIILFAGGPDSKDADQFDAHYTYTVYGYGGIENKQMLLITNDQKTHYDPVDLDSRPLHDGEGYNSEARPAILTGPTMDGPMPPIPTRPGDGDMGPPNGPCTWWPGADVREQQPYGGWPRLQIQVFADSPCEQARYNYLLPAERDYMDRHFISGHVPMRSGPPHAPLPEFRFAPRRIGGMMAHRVHGYEDCVLTDDVWKMFAAGLDIPGEEFTVVPDERLERWEREGRAPAYMPPRAGWDIEHVPTGWQWRFGPDPMGLGLEPGEQPPARKVEGGSHMLEAGYAVWDEDKWRVEDFI</sequence>
<evidence type="ECO:0000313" key="2">
    <source>
        <dbReference type="Proteomes" id="UP000078237"/>
    </source>
</evidence>
<dbReference type="VEuPathDB" id="FungiDB:MMYC01_209066"/>
<dbReference type="OrthoDB" id="4583791at2759"/>
<dbReference type="AlphaFoldDB" id="A0A175VS58"/>
<dbReference type="EMBL" id="LCTW02000382">
    <property type="protein sequence ID" value="KXX74142.1"/>
    <property type="molecule type" value="Genomic_DNA"/>
</dbReference>
<dbReference type="Proteomes" id="UP000078237">
    <property type="component" value="Unassembled WGS sequence"/>
</dbReference>
<comment type="caution">
    <text evidence="1">The sequence shown here is derived from an EMBL/GenBank/DDBJ whole genome shotgun (WGS) entry which is preliminary data.</text>
</comment>
<accession>A0A175VS58</accession>
<gene>
    <name evidence="1" type="ORF">MMYC01_209066</name>
</gene>
<evidence type="ECO:0000313" key="1">
    <source>
        <dbReference type="EMBL" id="KXX74142.1"/>
    </source>
</evidence>